<keyword evidence="1" id="KW-1133">Transmembrane helix</keyword>
<dbReference type="AlphaFoldDB" id="A0A9D2NGK1"/>
<name>A0A9D2NGK1_9FIRM</name>
<dbReference type="InterPro" id="IPR025588">
    <property type="entry name" value="YcxB-like_C"/>
</dbReference>
<accession>A0A9D2NGK1</accession>
<dbReference type="Pfam" id="PF14317">
    <property type="entry name" value="YcxB"/>
    <property type="match status" value="1"/>
</dbReference>
<evidence type="ECO:0000256" key="1">
    <source>
        <dbReference type="SAM" id="Phobius"/>
    </source>
</evidence>
<sequence>MNQEFACETDYNIKAFAAMAKALRKTIRKKKSRSSHIFGWIVAVLGIVSLAAWEVNRVTLAALIVLIPFLLFEDWINGFVGKKKNLPGAEHCSCRFYPDRFIAVTGIGKTEFGYDRIQYVTEDAGYFVFIINEKRAQAYDKKKLTGGTCAEFRKWIEERTGLSVVSLSGRL</sequence>
<evidence type="ECO:0000259" key="2">
    <source>
        <dbReference type="Pfam" id="PF14317"/>
    </source>
</evidence>
<feature type="transmembrane region" description="Helical" evidence="1">
    <location>
        <begin position="34"/>
        <end position="53"/>
    </location>
</feature>
<comment type="caution">
    <text evidence="3">The sequence shown here is derived from an EMBL/GenBank/DDBJ whole genome shotgun (WGS) entry which is preliminary data.</text>
</comment>
<feature type="transmembrane region" description="Helical" evidence="1">
    <location>
        <begin position="59"/>
        <end position="76"/>
    </location>
</feature>
<keyword evidence="1" id="KW-0472">Membrane</keyword>
<dbReference type="EMBL" id="DWWS01000040">
    <property type="protein sequence ID" value="HJC24305.1"/>
    <property type="molecule type" value="Genomic_DNA"/>
</dbReference>
<keyword evidence="1" id="KW-0812">Transmembrane</keyword>
<reference evidence="3" key="2">
    <citation type="submission" date="2021-04" db="EMBL/GenBank/DDBJ databases">
        <authorList>
            <person name="Gilroy R."/>
        </authorList>
    </citation>
    <scope>NUCLEOTIDE SEQUENCE</scope>
    <source>
        <strain evidence="3">USAMLcec2-132</strain>
    </source>
</reference>
<evidence type="ECO:0000313" key="4">
    <source>
        <dbReference type="Proteomes" id="UP000823891"/>
    </source>
</evidence>
<gene>
    <name evidence="3" type="ORF">H9761_11445</name>
</gene>
<dbReference type="Proteomes" id="UP000823891">
    <property type="component" value="Unassembled WGS sequence"/>
</dbReference>
<protein>
    <submittedName>
        <fullName evidence="3">YcxB family protein</fullName>
    </submittedName>
</protein>
<feature type="domain" description="YcxB-like C-terminal" evidence="2">
    <location>
        <begin position="96"/>
        <end position="155"/>
    </location>
</feature>
<evidence type="ECO:0000313" key="3">
    <source>
        <dbReference type="EMBL" id="HJC24305.1"/>
    </source>
</evidence>
<proteinExistence type="predicted"/>
<reference evidence="3" key="1">
    <citation type="journal article" date="2021" name="PeerJ">
        <title>Extensive microbial diversity within the chicken gut microbiome revealed by metagenomics and culture.</title>
        <authorList>
            <person name="Gilroy R."/>
            <person name="Ravi A."/>
            <person name="Getino M."/>
            <person name="Pursley I."/>
            <person name="Horton D.L."/>
            <person name="Alikhan N.F."/>
            <person name="Baker D."/>
            <person name="Gharbi K."/>
            <person name="Hall N."/>
            <person name="Watson M."/>
            <person name="Adriaenssens E.M."/>
            <person name="Foster-Nyarko E."/>
            <person name="Jarju S."/>
            <person name="Secka A."/>
            <person name="Antonio M."/>
            <person name="Oren A."/>
            <person name="Chaudhuri R.R."/>
            <person name="La Ragione R."/>
            <person name="Hildebrand F."/>
            <person name="Pallen M.J."/>
        </authorList>
    </citation>
    <scope>NUCLEOTIDE SEQUENCE</scope>
    <source>
        <strain evidence="3">USAMLcec2-132</strain>
    </source>
</reference>
<organism evidence="3 4">
    <name type="scientific">Candidatus Eisenbergiella merdavium</name>
    <dbReference type="NCBI Taxonomy" id="2838551"/>
    <lineage>
        <taxon>Bacteria</taxon>
        <taxon>Bacillati</taxon>
        <taxon>Bacillota</taxon>
        <taxon>Clostridia</taxon>
        <taxon>Lachnospirales</taxon>
        <taxon>Lachnospiraceae</taxon>
        <taxon>Eisenbergiella</taxon>
    </lineage>
</organism>